<evidence type="ECO:0000313" key="2">
    <source>
        <dbReference type="Proteomes" id="UP000604046"/>
    </source>
</evidence>
<dbReference type="OrthoDB" id="10602667at2759"/>
<gene>
    <name evidence="1" type="ORF">SNAT2548_LOCUS3260</name>
</gene>
<proteinExistence type="predicted"/>
<dbReference type="AlphaFoldDB" id="A0A812I704"/>
<reference evidence="1" key="1">
    <citation type="submission" date="2021-02" db="EMBL/GenBank/DDBJ databases">
        <authorList>
            <person name="Dougan E. K."/>
            <person name="Rhodes N."/>
            <person name="Thang M."/>
            <person name="Chan C."/>
        </authorList>
    </citation>
    <scope>NUCLEOTIDE SEQUENCE</scope>
</reference>
<organism evidence="1 2">
    <name type="scientific">Symbiodinium natans</name>
    <dbReference type="NCBI Taxonomy" id="878477"/>
    <lineage>
        <taxon>Eukaryota</taxon>
        <taxon>Sar</taxon>
        <taxon>Alveolata</taxon>
        <taxon>Dinophyceae</taxon>
        <taxon>Suessiales</taxon>
        <taxon>Symbiodiniaceae</taxon>
        <taxon>Symbiodinium</taxon>
    </lineage>
</organism>
<keyword evidence="2" id="KW-1185">Reference proteome</keyword>
<dbReference type="Proteomes" id="UP000604046">
    <property type="component" value="Unassembled WGS sequence"/>
</dbReference>
<evidence type="ECO:0000313" key="1">
    <source>
        <dbReference type="EMBL" id="CAE7026425.1"/>
    </source>
</evidence>
<protein>
    <submittedName>
        <fullName evidence="1">Uncharacterized protein</fullName>
    </submittedName>
</protein>
<sequence>MYYGLGWVGWAGLGRGGVGNLSLKRSRARVRNPGTVLEVSERAVVDGVLRLRVVRDSQRGAAGGWVSEFKRPVFDPRLGGAAQLLRLRGPPRSLGKKGPCAWAAFGVFCGVRPVLVVLVGVASCKDLRVPVRLCLCMLRWAGTAAHESLDVPHALRANSA</sequence>
<dbReference type="EMBL" id="CAJNDS010000200">
    <property type="protein sequence ID" value="CAE7026425.1"/>
    <property type="molecule type" value="Genomic_DNA"/>
</dbReference>
<name>A0A812I704_9DINO</name>
<accession>A0A812I704</accession>
<comment type="caution">
    <text evidence="1">The sequence shown here is derived from an EMBL/GenBank/DDBJ whole genome shotgun (WGS) entry which is preliminary data.</text>
</comment>